<comment type="caution">
    <text evidence="2">The sequence shown here is derived from an EMBL/GenBank/DDBJ whole genome shotgun (WGS) entry which is preliminary data.</text>
</comment>
<gene>
    <name evidence="2" type="ORF">AZE42_10923</name>
</gene>
<protein>
    <submittedName>
        <fullName evidence="2">Uncharacterized protein</fullName>
    </submittedName>
</protein>
<dbReference type="AlphaFoldDB" id="A0A1J8Q139"/>
<name>A0A1J8Q139_9AGAM</name>
<dbReference type="Proteomes" id="UP000183567">
    <property type="component" value="Unassembled WGS sequence"/>
</dbReference>
<dbReference type="EMBL" id="LVVM01004047">
    <property type="protein sequence ID" value="OJA13699.1"/>
    <property type="molecule type" value="Genomic_DNA"/>
</dbReference>
<evidence type="ECO:0000313" key="2">
    <source>
        <dbReference type="EMBL" id="OJA13699.1"/>
    </source>
</evidence>
<proteinExistence type="predicted"/>
<evidence type="ECO:0000256" key="1">
    <source>
        <dbReference type="SAM" id="MobiDB-lite"/>
    </source>
</evidence>
<feature type="region of interest" description="Disordered" evidence="1">
    <location>
        <begin position="1"/>
        <end position="30"/>
    </location>
</feature>
<feature type="region of interest" description="Disordered" evidence="1">
    <location>
        <begin position="56"/>
        <end position="76"/>
    </location>
</feature>
<accession>A0A1J8Q139</accession>
<keyword evidence="3" id="KW-1185">Reference proteome</keyword>
<evidence type="ECO:0000313" key="3">
    <source>
        <dbReference type="Proteomes" id="UP000183567"/>
    </source>
</evidence>
<reference evidence="2 3" key="1">
    <citation type="submission" date="2016-03" db="EMBL/GenBank/DDBJ databases">
        <title>Comparative genomics of the ectomycorrhizal sister species Rhizopogon vinicolor and Rhizopogon vesiculosus (Basidiomycota: Boletales) reveals a divergence of the mating type B locus.</title>
        <authorList>
            <person name="Mujic A.B."/>
            <person name="Kuo A."/>
            <person name="Tritt A."/>
            <person name="Lipzen A."/>
            <person name="Chen C."/>
            <person name="Johnson J."/>
            <person name="Sharma A."/>
            <person name="Barry K."/>
            <person name="Grigoriev I.V."/>
            <person name="Spatafora J.W."/>
        </authorList>
    </citation>
    <scope>NUCLEOTIDE SEQUENCE [LARGE SCALE GENOMIC DNA]</scope>
    <source>
        <strain evidence="2 3">AM-OR11-056</strain>
    </source>
</reference>
<dbReference type="OrthoDB" id="10493469at2759"/>
<sequence>MEQESQGEESGQVDSKDVVDLPPNVDKPRVVVVEPGEVDSLTADISKKALSVTMLSERTGADEKDVQSDEEDTDQLAGPASALTNAEAQELCKQLEGACMNHWNGEPEPILELLRLSRVFRGQLRRAALQGPAGPM</sequence>
<organism evidence="2 3">
    <name type="scientific">Rhizopogon vesiculosus</name>
    <dbReference type="NCBI Taxonomy" id="180088"/>
    <lineage>
        <taxon>Eukaryota</taxon>
        <taxon>Fungi</taxon>
        <taxon>Dikarya</taxon>
        <taxon>Basidiomycota</taxon>
        <taxon>Agaricomycotina</taxon>
        <taxon>Agaricomycetes</taxon>
        <taxon>Agaricomycetidae</taxon>
        <taxon>Boletales</taxon>
        <taxon>Suillineae</taxon>
        <taxon>Rhizopogonaceae</taxon>
        <taxon>Rhizopogon</taxon>
    </lineage>
</organism>